<reference evidence="4" key="1">
    <citation type="submission" date="2010-05" db="EMBL/GenBank/DDBJ databases">
        <title>The genome sequence of Magnaporthe poae strain ATCC 64411.</title>
        <authorList>
            <person name="Ma L.-J."/>
            <person name="Dead R."/>
            <person name="Young S."/>
            <person name="Zeng Q."/>
            <person name="Koehrsen M."/>
            <person name="Alvarado L."/>
            <person name="Berlin A."/>
            <person name="Chapman S.B."/>
            <person name="Chen Z."/>
            <person name="Freedman E."/>
            <person name="Gellesch M."/>
            <person name="Goldberg J."/>
            <person name="Griggs A."/>
            <person name="Gujja S."/>
            <person name="Heilman E.R."/>
            <person name="Heiman D."/>
            <person name="Hepburn T."/>
            <person name="Howarth C."/>
            <person name="Jen D."/>
            <person name="Larson L."/>
            <person name="Mehta T."/>
            <person name="Neiman D."/>
            <person name="Pearson M."/>
            <person name="Roberts A."/>
            <person name="Saif S."/>
            <person name="Shea T."/>
            <person name="Shenoy N."/>
            <person name="Sisk P."/>
            <person name="Stolte C."/>
            <person name="Sykes S."/>
            <person name="Walk T."/>
            <person name="White J."/>
            <person name="Yandava C."/>
            <person name="Haas B."/>
            <person name="Nusbaum C."/>
            <person name="Birren B."/>
        </authorList>
    </citation>
    <scope>NUCLEOTIDE SEQUENCE [LARGE SCALE GENOMIC DNA]</scope>
    <source>
        <strain evidence="4">ATCC 64411 / 73-15</strain>
    </source>
</reference>
<evidence type="ECO:0000313" key="2">
    <source>
        <dbReference type="EMBL" id="KLU85274.1"/>
    </source>
</evidence>
<dbReference type="EnsemblFungi" id="MAPG_04302T0">
    <property type="protein sequence ID" value="MAPG_04302T0"/>
    <property type="gene ID" value="MAPG_04302"/>
</dbReference>
<dbReference type="VEuPathDB" id="FungiDB:MAPG_04302"/>
<name>A0A0C4DWC6_MAGP6</name>
<dbReference type="EMBL" id="ADBL01001018">
    <property type="status" value="NOT_ANNOTATED_CDS"/>
    <property type="molecule type" value="Genomic_DNA"/>
</dbReference>
<dbReference type="EMBL" id="ADBL01001019">
    <property type="status" value="NOT_ANNOTATED_CDS"/>
    <property type="molecule type" value="Genomic_DNA"/>
</dbReference>
<dbReference type="AlphaFoldDB" id="A0A0C4DWC6"/>
<reference evidence="2" key="3">
    <citation type="submission" date="2011-03" db="EMBL/GenBank/DDBJ databases">
        <title>Annotation of Magnaporthe poae ATCC 64411.</title>
        <authorList>
            <person name="Ma L.-J."/>
            <person name="Dead R."/>
            <person name="Young S.K."/>
            <person name="Zeng Q."/>
            <person name="Gargeya S."/>
            <person name="Fitzgerald M."/>
            <person name="Haas B."/>
            <person name="Abouelleil A."/>
            <person name="Alvarado L."/>
            <person name="Arachchi H.M."/>
            <person name="Berlin A."/>
            <person name="Brown A."/>
            <person name="Chapman S.B."/>
            <person name="Chen Z."/>
            <person name="Dunbar C."/>
            <person name="Freedman E."/>
            <person name="Gearin G."/>
            <person name="Gellesch M."/>
            <person name="Goldberg J."/>
            <person name="Griggs A."/>
            <person name="Gujja S."/>
            <person name="Heiman D."/>
            <person name="Howarth C."/>
            <person name="Larson L."/>
            <person name="Lui A."/>
            <person name="MacDonald P.J.P."/>
            <person name="Mehta T."/>
            <person name="Montmayeur A."/>
            <person name="Murphy C."/>
            <person name="Neiman D."/>
            <person name="Pearson M."/>
            <person name="Priest M."/>
            <person name="Roberts A."/>
            <person name="Saif S."/>
            <person name="Shea T."/>
            <person name="Shenoy N."/>
            <person name="Sisk P."/>
            <person name="Stolte C."/>
            <person name="Sykes S."/>
            <person name="Yandava C."/>
            <person name="Wortman J."/>
            <person name="Nusbaum C."/>
            <person name="Birren B."/>
        </authorList>
    </citation>
    <scope>NUCLEOTIDE SEQUENCE</scope>
    <source>
        <strain evidence="2">ATCC 64411</strain>
    </source>
</reference>
<dbReference type="InterPro" id="IPR008701">
    <property type="entry name" value="NPP1"/>
</dbReference>
<dbReference type="STRING" id="644358.A0A0C4DWC6"/>
<dbReference type="OrthoDB" id="89086at2759"/>
<evidence type="ECO:0000313" key="3">
    <source>
        <dbReference type="EnsemblFungi" id="MAPG_04302T0"/>
    </source>
</evidence>
<evidence type="ECO:0000313" key="4">
    <source>
        <dbReference type="Proteomes" id="UP000011715"/>
    </source>
</evidence>
<dbReference type="Proteomes" id="UP000011715">
    <property type="component" value="Unassembled WGS sequence"/>
</dbReference>
<reference evidence="3" key="5">
    <citation type="submission" date="2015-06" db="UniProtKB">
        <authorList>
            <consortium name="EnsemblFungi"/>
        </authorList>
    </citation>
    <scope>IDENTIFICATION</scope>
    <source>
        <strain evidence="3">ATCC 64411</strain>
    </source>
</reference>
<sequence length="138" mass="15268">MRPIDGDEKIESLSVRRPVRVQPKEAGGGAPTRHGHAFIAQASIGHDGRAKVVYHKDGGKTHCWRIANDKDDAIENYTGQWFLGQLVGWNNWPSVDLRNKAMEDFGGPRAKLRDEAFADNLRKAMDGSITGFDPNIDG</sequence>
<feature type="compositionally biased region" description="Basic and acidic residues" evidence="1">
    <location>
        <begin position="1"/>
        <end position="11"/>
    </location>
</feature>
<dbReference type="Pfam" id="PF05630">
    <property type="entry name" value="NPP1"/>
    <property type="match status" value="1"/>
</dbReference>
<dbReference type="EMBL" id="GL876968">
    <property type="protein sequence ID" value="KLU85274.1"/>
    <property type="molecule type" value="Genomic_DNA"/>
</dbReference>
<keyword evidence="4" id="KW-1185">Reference proteome</keyword>
<proteinExistence type="predicted"/>
<feature type="region of interest" description="Disordered" evidence="1">
    <location>
        <begin position="1"/>
        <end position="34"/>
    </location>
</feature>
<organism evidence="3 4">
    <name type="scientific">Magnaporthiopsis poae (strain ATCC 64411 / 73-15)</name>
    <name type="common">Kentucky bluegrass fungus</name>
    <name type="synonym">Magnaporthe poae</name>
    <dbReference type="NCBI Taxonomy" id="644358"/>
    <lineage>
        <taxon>Eukaryota</taxon>
        <taxon>Fungi</taxon>
        <taxon>Dikarya</taxon>
        <taxon>Ascomycota</taxon>
        <taxon>Pezizomycotina</taxon>
        <taxon>Sordariomycetes</taxon>
        <taxon>Sordariomycetidae</taxon>
        <taxon>Magnaporthales</taxon>
        <taxon>Magnaporthaceae</taxon>
        <taxon>Magnaporthiopsis</taxon>
    </lineage>
</organism>
<evidence type="ECO:0000256" key="1">
    <source>
        <dbReference type="SAM" id="MobiDB-lite"/>
    </source>
</evidence>
<reference evidence="2" key="2">
    <citation type="submission" date="2010-05" db="EMBL/GenBank/DDBJ databases">
        <title>The Genome Sequence of Magnaporthe poae strain ATCC 64411.</title>
        <authorList>
            <consortium name="The Broad Institute Genome Sequencing Platform"/>
            <consortium name="Broad Institute Genome Sequencing Center for Infectious Disease"/>
            <person name="Ma L.-J."/>
            <person name="Dead R."/>
            <person name="Young S."/>
            <person name="Zeng Q."/>
            <person name="Koehrsen M."/>
            <person name="Alvarado L."/>
            <person name="Berlin A."/>
            <person name="Chapman S.B."/>
            <person name="Chen Z."/>
            <person name="Freedman E."/>
            <person name="Gellesch M."/>
            <person name="Goldberg J."/>
            <person name="Griggs A."/>
            <person name="Gujja S."/>
            <person name="Heilman E.R."/>
            <person name="Heiman D."/>
            <person name="Hepburn T."/>
            <person name="Howarth C."/>
            <person name="Jen D."/>
            <person name="Larson L."/>
            <person name="Mehta T."/>
            <person name="Neiman D."/>
            <person name="Pearson M."/>
            <person name="Roberts A."/>
            <person name="Saif S."/>
            <person name="Shea T."/>
            <person name="Shenoy N."/>
            <person name="Sisk P."/>
            <person name="Stolte C."/>
            <person name="Sykes S."/>
            <person name="Walk T."/>
            <person name="White J."/>
            <person name="Yandava C."/>
            <person name="Haas B."/>
            <person name="Nusbaum C."/>
            <person name="Birren B."/>
        </authorList>
    </citation>
    <scope>NUCLEOTIDE SEQUENCE</scope>
    <source>
        <strain evidence="2">ATCC 64411</strain>
    </source>
</reference>
<protein>
    <submittedName>
        <fullName evidence="2 3">Uncharacterized protein</fullName>
    </submittedName>
</protein>
<accession>A0A0C4DWC6</accession>
<reference evidence="3" key="4">
    <citation type="journal article" date="2015" name="G3 (Bethesda)">
        <title>Genome sequences of three phytopathogenic species of the Magnaporthaceae family of fungi.</title>
        <authorList>
            <person name="Okagaki L.H."/>
            <person name="Nunes C.C."/>
            <person name="Sailsbery J."/>
            <person name="Clay B."/>
            <person name="Brown D."/>
            <person name="John T."/>
            <person name="Oh Y."/>
            <person name="Young N."/>
            <person name="Fitzgerald M."/>
            <person name="Haas B.J."/>
            <person name="Zeng Q."/>
            <person name="Young S."/>
            <person name="Adiconis X."/>
            <person name="Fan L."/>
            <person name="Levin J.Z."/>
            <person name="Mitchell T.K."/>
            <person name="Okubara P.A."/>
            <person name="Farman M.L."/>
            <person name="Kohn L.M."/>
            <person name="Birren B."/>
            <person name="Ma L.-J."/>
            <person name="Dean R.A."/>
        </authorList>
    </citation>
    <scope>NUCLEOTIDE SEQUENCE</scope>
    <source>
        <strain evidence="3">ATCC 64411 / 73-15</strain>
    </source>
</reference>
<gene>
    <name evidence="2" type="ORF">MAPG_04302</name>
</gene>